<name>A0AA86SCQ8_9FABA</name>
<reference evidence="1" key="1">
    <citation type="submission" date="2023-10" db="EMBL/GenBank/DDBJ databases">
        <authorList>
            <person name="Domelevo Entfellner J.-B."/>
        </authorList>
    </citation>
    <scope>NUCLEOTIDE SEQUENCE</scope>
</reference>
<sequence>MDAEEEKSKHAPRLTKYQTTKFVVLYFKVKSSQGKETSRQVLFHSFRKFKSSPRKQSSSLFIMMEVAVKYYRILGDRKRWMVYAPNQKQKMLCYLLQSSENWIAMLVLFFT</sequence>
<evidence type="ECO:0000313" key="1">
    <source>
        <dbReference type="EMBL" id="CAJ1942641.1"/>
    </source>
</evidence>
<keyword evidence="2" id="KW-1185">Reference proteome</keyword>
<dbReference type="EMBL" id="OY731400">
    <property type="protein sequence ID" value="CAJ1942641.1"/>
    <property type="molecule type" value="Genomic_DNA"/>
</dbReference>
<gene>
    <name evidence="1" type="ORF">AYBTSS11_LOCUS10946</name>
</gene>
<dbReference type="AlphaFoldDB" id="A0AA86SCQ8"/>
<evidence type="ECO:0000313" key="2">
    <source>
        <dbReference type="Proteomes" id="UP001189624"/>
    </source>
</evidence>
<protein>
    <submittedName>
        <fullName evidence="1">Uncharacterized protein</fullName>
    </submittedName>
</protein>
<organism evidence="1 2">
    <name type="scientific">Sphenostylis stenocarpa</name>
    <dbReference type="NCBI Taxonomy" id="92480"/>
    <lineage>
        <taxon>Eukaryota</taxon>
        <taxon>Viridiplantae</taxon>
        <taxon>Streptophyta</taxon>
        <taxon>Embryophyta</taxon>
        <taxon>Tracheophyta</taxon>
        <taxon>Spermatophyta</taxon>
        <taxon>Magnoliopsida</taxon>
        <taxon>eudicotyledons</taxon>
        <taxon>Gunneridae</taxon>
        <taxon>Pentapetalae</taxon>
        <taxon>rosids</taxon>
        <taxon>fabids</taxon>
        <taxon>Fabales</taxon>
        <taxon>Fabaceae</taxon>
        <taxon>Papilionoideae</taxon>
        <taxon>50 kb inversion clade</taxon>
        <taxon>NPAAA clade</taxon>
        <taxon>indigoferoid/millettioid clade</taxon>
        <taxon>Phaseoleae</taxon>
        <taxon>Sphenostylis</taxon>
    </lineage>
</organism>
<dbReference type="Proteomes" id="UP001189624">
    <property type="component" value="Chromosome 3"/>
</dbReference>
<proteinExistence type="predicted"/>
<dbReference type="Gramene" id="rna-AYBTSS11_LOCUS10946">
    <property type="protein sequence ID" value="CAJ1942641.1"/>
    <property type="gene ID" value="gene-AYBTSS11_LOCUS10946"/>
</dbReference>
<accession>A0AA86SCQ8</accession>